<feature type="domain" description="N-terminal" evidence="2">
    <location>
        <begin position="33"/>
        <end position="102"/>
    </location>
</feature>
<gene>
    <name evidence="3" type="ORF">GHK86_14235</name>
</gene>
<dbReference type="Pfam" id="PF06114">
    <property type="entry name" value="Peptidase_M78"/>
    <property type="match status" value="1"/>
</dbReference>
<dbReference type="InterPro" id="IPR010359">
    <property type="entry name" value="IrrE_HExxH"/>
</dbReference>
<evidence type="ECO:0000259" key="2">
    <source>
        <dbReference type="Pfam" id="PF08401"/>
    </source>
</evidence>
<sequence>MSRGDRHAAATTVAAAQEVLAREVDRLVSGEDWQRFLRLQSRLHGYSFGNLLLIEAAHRVAFQEGRVAVAEPSMVAGFRTWQSLGRHVIRGQRGYPILAPLVVRSRPDPAVPGEGAAPEKRAGPTGGRVVVGFRVVHVFDVSQTDGAELPAPPVPSLLVGAAPVGLLQRAGRLIEREGFIVGSAPDAAALGGANGVTDWTARRVLVRADMDDAARAKTLLHEAGHVLLHGDGAGRRLPREVKEVEAESVAFVVGSACGLRSDVYSFPYVAAWFPLPAMSPSTTCTAEGGGSAS</sequence>
<organism evidence="3 4">
    <name type="scientific">Acidiferrimicrobium australe</name>
    <dbReference type="NCBI Taxonomy" id="2664430"/>
    <lineage>
        <taxon>Bacteria</taxon>
        <taxon>Bacillati</taxon>
        <taxon>Actinomycetota</taxon>
        <taxon>Acidimicrobiia</taxon>
        <taxon>Acidimicrobiales</taxon>
        <taxon>Acidimicrobiaceae</taxon>
        <taxon>Acidiferrimicrobium</taxon>
    </lineage>
</organism>
<protein>
    <submittedName>
        <fullName evidence="3">Serine/arginine repetitive matrix protein 2</fullName>
    </submittedName>
</protein>
<dbReference type="InterPro" id="IPR013610">
    <property type="entry name" value="ArdC_N"/>
</dbReference>
<evidence type="ECO:0000259" key="1">
    <source>
        <dbReference type="Pfam" id="PF06114"/>
    </source>
</evidence>
<dbReference type="Proteomes" id="UP000437736">
    <property type="component" value="Unassembled WGS sequence"/>
</dbReference>
<dbReference type="EMBL" id="WJHE01000756">
    <property type="protein sequence ID" value="MST33872.1"/>
    <property type="molecule type" value="Genomic_DNA"/>
</dbReference>
<comment type="caution">
    <text evidence="3">The sequence shown here is derived from an EMBL/GenBank/DDBJ whole genome shotgun (WGS) entry which is preliminary data.</text>
</comment>
<name>A0ABW9QVI3_9ACTN</name>
<feature type="non-terminal residue" evidence="3">
    <location>
        <position position="293"/>
    </location>
</feature>
<evidence type="ECO:0000313" key="4">
    <source>
        <dbReference type="Proteomes" id="UP000437736"/>
    </source>
</evidence>
<feature type="domain" description="IrrE N-terminal-like" evidence="1">
    <location>
        <begin position="200"/>
        <end position="250"/>
    </location>
</feature>
<dbReference type="Pfam" id="PF08401">
    <property type="entry name" value="ArdcN"/>
    <property type="match status" value="1"/>
</dbReference>
<proteinExistence type="predicted"/>
<reference evidence="3 4" key="1">
    <citation type="submission" date="2019-11" db="EMBL/GenBank/DDBJ databases">
        <title>Acidiferrimicrobium australis gen. nov., sp. nov., an acidophilic and obligately heterotrophic, member of the Actinobacteria that catalyses dissimilatory oxido- reduction of iron isolated from metal-rich acidic water in Chile.</title>
        <authorList>
            <person name="Gonzalez D."/>
            <person name="Huber K."/>
            <person name="Hedrich S."/>
            <person name="Rojas-Villalobos C."/>
            <person name="Quatrini R."/>
            <person name="Dinamarca M.A."/>
            <person name="Schwarz A."/>
            <person name="Canales C."/>
            <person name="Nancucheo I."/>
        </authorList>
    </citation>
    <scope>NUCLEOTIDE SEQUENCE [LARGE SCALE GENOMIC DNA]</scope>
    <source>
        <strain evidence="3 4">USS-CCA1</strain>
    </source>
</reference>
<evidence type="ECO:0000313" key="3">
    <source>
        <dbReference type="EMBL" id="MST33872.1"/>
    </source>
</evidence>
<accession>A0ABW9QVI3</accession>
<keyword evidence="4" id="KW-1185">Reference proteome</keyword>